<dbReference type="PANTHER" id="PTHR30482">
    <property type="entry name" value="HIGH-AFFINITY BRANCHED-CHAIN AMINO ACID TRANSPORT SYSTEM PERMEASE"/>
    <property type="match status" value="1"/>
</dbReference>
<evidence type="ECO:0000256" key="6">
    <source>
        <dbReference type="SAM" id="Phobius"/>
    </source>
</evidence>
<dbReference type="CDD" id="cd06581">
    <property type="entry name" value="TM_PBP1_LivM_like"/>
    <property type="match status" value="1"/>
</dbReference>
<feature type="transmembrane region" description="Helical" evidence="6">
    <location>
        <begin position="141"/>
        <end position="169"/>
    </location>
</feature>
<evidence type="ECO:0000313" key="7">
    <source>
        <dbReference type="EMBL" id="QIB35984.1"/>
    </source>
</evidence>
<dbReference type="Proteomes" id="UP000464751">
    <property type="component" value="Chromosome"/>
</dbReference>
<gene>
    <name evidence="7" type="ORF">G3A50_21430</name>
</gene>
<dbReference type="GO" id="GO:0005886">
    <property type="term" value="C:plasma membrane"/>
    <property type="evidence" value="ECO:0007669"/>
    <property type="project" value="UniProtKB-SubCell"/>
</dbReference>
<dbReference type="GO" id="GO:0015658">
    <property type="term" value="F:branched-chain amino acid transmembrane transporter activity"/>
    <property type="evidence" value="ECO:0007669"/>
    <property type="project" value="InterPro"/>
</dbReference>
<evidence type="ECO:0000256" key="3">
    <source>
        <dbReference type="ARBA" id="ARBA00022692"/>
    </source>
</evidence>
<keyword evidence="4 6" id="KW-1133">Transmembrane helix</keyword>
<dbReference type="InterPro" id="IPR043428">
    <property type="entry name" value="LivM-like"/>
</dbReference>
<dbReference type="InterPro" id="IPR001851">
    <property type="entry name" value="ABC_transp_permease"/>
</dbReference>
<proteinExistence type="predicted"/>
<dbReference type="KEGG" id="apra:G3A50_21430"/>
<evidence type="ECO:0000256" key="5">
    <source>
        <dbReference type="ARBA" id="ARBA00023136"/>
    </source>
</evidence>
<name>A0A6P1YWN4_9HYPH</name>
<comment type="subcellular location">
    <subcellularLocation>
        <location evidence="1">Cell membrane</location>
        <topology evidence="1">Multi-pass membrane protein</topology>
    </subcellularLocation>
</comment>
<evidence type="ECO:0000256" key="4">
    <source>
        <dbReference type="ARBA" id="ARBA00022989"/>
    </source>
</evidence>
<feature type="transmembrane region" description="Helical" evidence="6">
    <location>
        <begin position="44"/>
        <end position="63"/>
    </location>
</feature>
<dbReference type="AlphaFoldDB" id="A0A6P1YWN4"/>
<dbReference type="Pfam" id="PF02653">
    <property type="entry name" value="BPD_transp_2"/>
    <property type="match status" value="1"/>
</dbReference>
<sequence>MANDFWVQQIGGRTLGLGTVALSLLFLAAFGGMLSLGQMALADVAGYAVAYFTAPVAGVGLLLPWPAAVVIALGLSTLAGLLVGLISVRTSGIYTLMLTLAIAMGFYYLALQNYALFNGFTGFTQVAAPSVPGLSLESPRAFYWLCLAAALACYALVTFLATTPFSLALQATRDNPRRLAALGFHVASIRWRPSASPGSSPAAASTSSSSTIPAAIAWPGAVRSPACWPMATPTRSCSTWRAKCCRW</sequence>
<keyword evidence="2" id="KW-1003">Cell membrane</keyword>
<keyword evidence="5 6" id="KW-0472">Membrane</keyword>
<keyword evidence="3 6" id="KW-0812">Transmembrane</keyword>
<feature type="transmembrane region" description="Helical" evidence="6">
    <location>
        <begin position="93"/>
        <end position="110"/>
    </location>
</feature>
<feature type="transmembrane region" description="Helical" evidence="6">
    <location>
        <begin position="15"/>
        <end position="37"/>
    </location>
</feature>
<evidence type="ECO:0000256" key="1">
    <source>
        <dbReference type="ARBA" id="ARBA00004651"/>
    </source>
</evidence>
<protein>
    <submittedName>
        <fullName evidence="7">Branched-chain amino acid ABC transporter permease</fullName>
    </submittedName>
</protein>
<evidence type="ECO:0000256" key="2">
    <source>
        <dbReference type="ARBA" id="ARBA00022475"/>
    </source>
</evidence>
<organism evidence="7 8">
    <name type="scientific">Ancylobacter pratisalsi</name>
    <dbReference type="NCBI Taxonomy" id="1745854"/>
    <lineage>
        <taxon>Bacteria</taxon>
        <taxon>Pseudomonadati</taxon>
        <taxon>Pseudomonadota</taxon>
        <taxon>Alphaproteobacteria</taxon>
        <taxon>Hyphomicrobiales</taxon>
        <taxon>Xanthobacteraceae</taxon>
        <taxon>Ancylobacter</taxon>
    </lineage>
</organism>
<dbReference type="PANTHER" id="PTHR30482:SF17">
    <property type="entry name" value="ABC TRANSPORTER ATP-BINDING PROTEIN"/>
    <property type="match status" value="1"/>
</dbReference>
<dbReference type="EMBL" id="CP048630">
    <property type="protein sequence ID" value="QIB35984.1"/>
    <property type="molecule type" value="Genomic_DNA"/>
</dbReference>
<reference evidence="7 8" key="1">
    <citation type="submission" date="2020-02" db="EMBL/GenBank/DDBJ databases">
        <authorList>
            <person name="Li G."/>
        </authorList>
    </citation>
    <scope>NUCLEOTIDE SEQUENCE [LARGE SCALE GENOMIC DNA]</scope>
    <source>
        <strain evidence="7 8">DSM 102029</strain>
    </source>
</reference>
<evidence type="ECO:0000313" key="8">
    <source>
        <dbReference type="Proteomes" id="UP000464751"/>
    </source>
</evidence>
<feature type="transmembrane region" description="Helical" evidence="6">
    <location>
        <begin position="69"/>
        <end position="86"/>
    </location>
</feature>
<keyword evidence="8" id="KW-1185">Reference proteome</keyword>
<accession>A0A6P1YWN4</accession>